<dbReference type="PANTHER" id="PTHR13691">
    <property type="entry name" value="RIBOSOMAL PROTEIN L2"/>
    <property type="match status" value="1"/>
</dbReference>
<protein>
    <submittedName>
        <fullName evidence="6">50S ribosomal protein L2P</fullName>
    </submittedName>
</protein>
<dbReference type="Gene3D" id="4.10.950.10">
    <property type="entry name" value="Ribosomal protein L2, domain 3"/>
    <property type="match status" value="1"/>
</dbReference>
<comment type="similarity">
    <text evidence="1">Belongs to the universal ribosomal protein uL2 family.</text>
</comment>
<proteinExistence type="inferred from homology"/>
<feature type="domain" description="Large ribosomal subunit protein uL2 C-terminal" evidence="5">
    <location>
        <begin position="2"/>
        <end position="82"/>
    </location>
</feature>
<dbReference type="PANTHER" id="PTHR13691:SF16">
    <property type="entry name" value="LARGE RIBOSOMAL SUBUNIT PROTEIN UL2"/>
    <property type="match status" value="1"/>
</dbReference>
<dbReference type="GO" id="GO:0003723">
    <property type="term" value="F:RNA binding"/>
    <property type="evidence" value="ECO:0007669"/>
    <property type="project" value="TreeGrafter"/>
</dbReference>
<evidence type="ECO:0000256" key="1">
    <source>
        <dbReference type="ARBA" id="ARBA00005636"/>
    </source>
</evidence>
<keyword evidence="2 6" id="KW-0689">Ribosomal protein</keyword>
<name>T1C6B9_9ZZZZ</name>
<dbReference type="Pfam" id="PF03947">
    <property type="entry name" value="Ribosomal_L2_C"/>
    <property type="match status" value="1"/>
</dbReference>
<comment type="caution">
    <text evidence="6">The sequence shown here is derived from an EMBL/GenBank/DDBJ whole genome shotgun (WGS) entry which is preliminary data.</text>
</comment>
<evidence type="ECO:0000256" key="3">
    <source>
        <dbReference type="ARBA" id="ARBA00023274"/>
    </source>
</evidence>
<dbReference type="AlphaFoldDB" id="T1C6B9"/>
<evidence type="ECO:0000256" key="4">
    <source>
        <dbReference type="SAM" id="MobiDB-lite"/>
    </source>
</evidence>
<evidence type="ECO:0000313" key="6">
    <source>
        <dbReference type="EMBL" id="EQD60844.1"/>
    </source>
</evidence>
<reference evidence="6" key="2">
    <citation type="journal article" date="2014" name="ISME J.">
        <title>Microbial stratification in low pH oxic and suboxic macroscopic growths along an acid mine drainage.</title>
        <authorList>
            <person name="Mendez-Garcia C."/>
            <person name="Mesa V."/>
            <person name="Sprenger R.R."/>
            <person name="Richter M."/>
            <person name="Diez M.S."/>
            <person name="Solano J."/>
            <person name="Bargiela R."/>
            <person name="Golyshina O.V."/>
            <person name="Manteca A."/>
            <person name="Ramos J.L."/>
            <person name="Gallego J.R."/>
            <person name="Llorente I."/>
            <person name="Martins Dos Santos V.A."/>
            <person name="Jensen O.N."/>
            <person name="Pelaez A.I."/>
            <person name="Sanchez J."/>
            <person name="Ferrer M."/>
        </authorList>
    </citation>
    <scope>NUCLEOTIDE SEQUENCE</scope>
</reference>
<evidence type="ECO:0000256" key="2">
    <source>
        <dbReference type="ARBA" id="ARBA00022980"/>
    </source>
</evidence>
<organism evidence="6">
    <name type="scientific">mine drainage metagenome</name>
    <dbReference type="NCBI Taxonomy" id="410659"/>
    <lineage>
        <taxon>unclassified sequences</taxon>
        <taxon>metagenomes</taxon>
        <taxon>ecological metagenomes</taxon>
    </lineage>
</organism>
<feature type="region of interest" description="Disordered" evidence="4">
    <location>
        <begin position="59"/>
        <end position="100"/>
    </location>
</feature>
<dbReference type="GO" id="GO:0003735">
    <property type="term" value="F:structural constituent of ribosome"/>
    <property type="evidence" value="ECO:0007669"/>
    <property type="project" value="InterPro"/>
</dbReference>
<dbReference type="GO" id="GO:0022625">
    <property type="term" value="C:cytosolic large ribosomal subunit"/>
    <property type="evidence" value="ECO:0007669"/>
    <property type="project" value="TreeGrafter"/>
</dbReference>
<reference evidence="6" key="1">
    <citation type="submission" date="2013-08" db="EMBL/GenBank/DDBJ databases">
        <authorList>
            <person name="Mendez C."/>
            <person name="Richter M."/>
            <person name="Ferrer M."/>
            <person name="Sanchez J."/>
        </authorList>
    </citation>
    <scope>NUCLEOTIDE SEQUENCE</scope>
</reference>
<dbReference type="InterPro" id="IPR022669">
    <property type="entry name" value="Ribosomal_uL2_C"/>
</dbReference>
<accession>T1C6B9</accession>
<sequence>LLPSKMSIDLDPDCRAEIGAIAGGGALSQPIMKAGKAHYIWHATNQKWPVNRGVKCNPVDHPFGGKQHHKGASSMVSRNAPPGAKVGHIAASRVGRKKSG</sequence>
<dbReference type="EMBL" id="AUZZ01002328">
    <property type="protein sequence ID" value="EQD60844.1"/>
    <property type="molecule type" value="Genomic_DNA"/>
</dbReference>
<dbReference type="GO" id="GO:0002181">
    <property type="term" value="P:cytoplasmic translation"/>
    <property type="evidence" value="ECO:0007669"/>
    <property type="project" value="TreeGrafter"/>
</dbReference>
<dbReference type="InterPro" id="IPR014726">
    <property type="entry name" value="Ribosomal_uL2_dom3"/>
</dbReference>
<dbReference type="InterPro" id="IPR008991">
    <property type="entry name" value="Translation_prot_SH3-like_sf"/>
</dbReference>
<dbReference type="InterPro" id="IPR002171">
    <property type="entry name" value="Ribosomal_uL2"/>
</dbReference>
<dbReference type="SUPFAM" id="SSF50104">
    <property type="entry name" value="Translation proteins SH3-like domain"/>
    <property type="match status" value="1"/>
</dbReference>
<keyword evidence="3" id="KW-0687">Ribonucleoprotein</keyword>
<dbReference type="SMART" id="SM01382">
    <property type="entry name" value="Ribosomal_L2_C"/>
    <property type="match status" value="1"/>
</dbReference>
<evidence type="ECO:0000259" key="5">
    <source>
        <dbReference type="SMART" id="SM01382"/>
    </source>
</evidence>
<gene>
    <name evidence="6" type="ORF">B2A_03475</name>
</gene>
<feature type="non-terminal residue" evidence="6">
    <location>
        <position position="1"/>
    </location>
</feature>